<accession>A0A0B5P099</accession>
<dbReference type="RefSeq" id="WP_001077889.1">
    <property type="nucleotide sequence ID" value="NZ_CP009335.1"/>
</dbReference>
<evidence type="ECO:0000313" key="4">
    <source>
        <dbReference type="Proteomes" id="UP000501107"/>
    </source>
</evidence>
<dbReference type="KEGG" id="btw:BF38_4374"/>
<proteinExistence type="predicted"/>
<dbReference type="Proteomes" id="UP000501107">
    <property type="component" value="Chromosome"/>
</dbReference>
<evidence type="ECO:0000313" key="1">
    <source>
        <dbReference type="EMBL" id="AJG79147.1"/>
    </source>
</evidence>
<dbReference type="EMBL" id="CP009335">
    <property type="protein sequence ID" value="AJG79147.1"/>
    <property type="molecule type" value="Genomic_DNA"/>
</dbReference>
<dbReference type="AlphaFoldDB" id="A0A0B5P099"/>
<dbReference type="EMBL" id="CP053980">
    <property type="protein sequence ID" value="QKH27941.1"/>
    <property type="molecule type" value="Genomic_DNA"/>
</dbReference>
<reference evidence="2 4" key="2">
    <citation type="submission" date="2020-05" db="EMBL/GenBank/DDBJ databases">
        <title>FDA dAtabase for Regulatory Grade micrObial Sequences (FDA-ARGOS): Supporting development and validation of Infectious Disease Dx tests.</title>
        <authorList>
            <person name="Nelson B."/>
            <person name="Plummer A."/>
            <person name="Tallon L."/>
            <person name="Sadzewicz L."/>
            <person name="Zhao X."/>
            <person name="Vavikolanu K."/>
            <person name="Mehta A."/>
            <person name="Aluvathingal J."/>
            <person name="Nadendla S."/>
            <person name="Myers T."/>
            <person name="Yan Y."/>
            <person name="Sichtig H."/>
        </authorList>
    </citation>
    <scope>NUCLEOTIDE SEQUENCE [LARGE SCALE GENOMIC DNA]</scope>
    <source>
        <strain evidence="2 4">FDAARGOS_795</strain>
    </source>
</reference>
<gene>
    <name evidence="1" type="ORF">BF38_4374</name>
    <name evidence="2" type="ORF">FOC89_29640</name>
</gene>
<evidence type="ECO:0000313" key="3">
    <source>
        <dbReference type="Proteomes" id="UP000031876"/>
    </source>
</evidence>
<sequence>MNQYWYVNSKGNEEHYNHQISMSSLYVQPKITKADEMSGLKISENWSCRFYPVGWDSRANYTGFNPQTLPFSSGHPIHYAGMIPQGQPTNWTPFPGHTGFNFQKPPFPWAQPFNHTGMFAQGHLAALLSPPAKAFKFNTNNGGIFGNSPGWGGQISPMGWGNNGGYGQPGMLGNLLTVGKGTMNGIGMLSSLMGMGKFFF</sequence>
<organism evidence="2 4">
    <name type="scientific">Bacillus thuringiensis</name>
    <dbReference type="NCBI Taxonomy" id="1428"/>
    <lineage>
        <taxon>Bacteria</taxon>
        <taxon>Bacillati</taxon>
        <taxon>Bacillota</taxon>
        <taxon>Bacilli</taxon>
        <taxon>Bacillales</taxon>
        <taxon>Bacillaceae</taxon>
        <taxon>Bacillus</taxon>
        <taxon>Bacillus cereus group</taxon>
    </lineage>
</organism>
<evidence type="ECO:0008006" key="5">
    <source>
        <dbReference type="Google" id="ProtNLM"/>
    </source>
</evidence>
<protein>
    <recommendedName>
        <fullName evidence="5">Group-specific protein</fullName>
    </recommendedName>
</protein>
<name>A0A0B5P099_BACTU</name>
<reference evidence="1 3" key="1">
    <citation type="journal article" date="2015" name="Genome Announc.">
        <title>Complete genome sequences for 35 biothreat assay-relevant bacillus species.</title>
        <authorList>
            <person name="Johnson S.L."/>
            <person name="Daligault H.E."/>
            <person name="Davenport K.W."/>
            <person name="Jaissle J."/>
            <person name="Frey K.G."/>
            <person name="Ladner J.T."/>
            <person name="Broomall S.M."/>
            <person name="Bishop-Lilly K.A."/>
            <person name="Bruce D.C."/>
            <person name="Gibbons H.S."/>
            <person name="Coyne S.R."/>
            <person name="Lo C.C."/>
            <person name="Meincke L."/>
            <person name="Munk A.C."/>
            <person name="Koroleva G.I."/>
            <person name="Rosenzweig C.N."/>
            <person name="Palacios G.F."/>
            <person name="Redden C.L."/>
            <person name="Minogue T.D."/>
            <person name="Chain P.S."/>
        </authorList>
    </citation>
    <scope>NUCLEOTIDE SEQUENCE [LARGE SCALE GENOMIC DNA]</scope>
    <source>
        <strain evidence="1 3">HD1011</strain>
    </source>
</reference>
<evidence type="ECO:0000313" key="2">
    <source>
        <dbReference type="EMBL" id="QKH27941.1"/>
    </source>
</evidence>
<dbReference type="Proteomes" id="UP000031876">
    <property type="component" value="Chromosome"/>
</dbReference>